<dbReference type="PROSITE" id="PS50835">
    <property type="entry name" value="IG_LIKE"/>
    <property type="match status" value="2"/>
</dbReference>
<keyword evidence="4" id="KW-0393">Immunoglobulin domain</keyword>
<gene>
    <name evidence="8" type="ORF">QQF64_015201</name>
</gene>
<feature type="signal peptide" evidence="6">
    <location>
        <begin position="1"/>
        <end position="20"/>
    </location>
</feature>
<dbReference type="Gene3D" id="2.60.40.10">
    <property type="entry name" value="Immunoglobulins"/>
    <property type="match status" value="2"/>
</dbReference>
<organism evidence="8 9">
    <name type="scientific">Cirrhinus molitorella</name>
    <name type="common">mud carp</name>
    <dbReference type="NCBI Taxonomy" id="172907"/>
    <lineage>
        <taxon>Eukaryota</taxon>
        <taxon>Metazoa</taxon>
        <taxon>Chordata</taxon>
        <taxon>Craniata</taxon>
        <taxon>Vertebrata</taxon>
        <taxon>Euteleostomi</taxon>
        <taxon>Actinopterygii</taxon>
        <taxon>Neopterygii</taxon>
        <taxon>Teleostei</taxon>
        <taxon>Ostariophysi</taxon>
        <taxon>Cypriniformes</taxon>
        <taxon>Cyprinidae</taxon>
        <taxon>Labeoninae</taxon>
        <taxon>Labeonini</taxon>
        <taxon>Cirrhinus</taxon>
    </lineage>
</organism>
<keyword evidence="5" id="KW-0391">Immunity</keyword>
<keyword evidence="1 6" id="KW-0732">Signal</keyword>
<evidence type="ECO:0000256" key="1">
    <source>
        <dbReference type="ARBA" id="ARBA00022729"/>
    </source>
</evidence>
<evidence type="ECO:0000256" key="6">
    <source>
        <dbReference type="SAM" id="SignalP"/>
    </source>
</evidence>
<dbReference type="InterPro" id="IPR013783">
    <property type="entry name" value="Ig-like_fold"/>
</dbReference>
<proteinExistence type="predicted"/>
<evidence type="ECO:0000256" key="5">
    <source>
        <dbReference type="ARBA" id="ARBA00043266"/>
    </source>
</evidence>
<keyword evidence="2" id="KW-1064">Adaptive immunity</keyword>
<accession>A0ABR3NUA4</accession>
<dbReference type="Pfam" id="PF07686">
    <property type="entry name" value="V-set"/>
    <property type="match status" value="2"/>
</dbReference>
<dbReference type="PANTHER" id="PTHR19367:SF18">
    <property type="entry name" value="T CELL RECEPTOR ALPHA VARIABLE 16"/>
    <property type="match status" value="1"/>
</dbReference>
<dbReference type="SMART" id="SM00409">
    <property type="entry name" value="IG"/>
    <property type="match status" value="2"/>
</dbReference>
<dbReference type="InterPro" id="IPR013106">
    <property type="entry name" value="Ig_V-set"/>
</dbReference>
<dbReference type="InterPro" id="IPR051287">
    <property type="entry name" value="TCR_variable_region"/>
</dbReference>
<sequence>MFRWTLISLCFIAHYDVSSGQDRVEQYSGEMTASERDDVIYPGSAPQFIVLITDGEKQAQKSYVDSRITANVKKGVSSGDEITADSTEESAAVGSSVTLSCSFSSAYSLQWYRQYPGSAPQFLVLIIESVEETKISDVDPRFSIKLRKEKQSTKEIKHVDLIISSAAVSDSALYYCALRPTVTGNTTTLYKNLTQPISSMEEVGFKALISDVMILNQVYATYGNDIKPAKTEEMVDEGSSVKLSCSYSSAYYLHWYRQYPGSAPEFIVLITDSAKQAKESNVDSRFTTKVTKGKENQVDLEISSASIPDSALYYCALEPTVTGNTRNLYKNLTCEKA</sequence>
<feature type="domain" description="Ig-like" evidence="7">
    <location>
        <begin position="80"/>
        <end position="194"/>
    </location>
</feature>
<dbReference type="PANTHER" id="PTHR19367">
    <property type="entry name" value="T-CELL RECEPTOR ALPHA CHAIN V REGION"/>
    <property type="match status" value="1"/>
</dbReference>
<dbReference type="Proteomes" id="UP001558613">
    <property type="component" value="Unassembled WGS sequence"/>
</dbReference>
<protein>
    <recommendedName>
        <fullName evidence="7">Ig-like domain-containing protein</fullName>
    </recommendedName>
</protein>
<feature type="domain" description="Ig-like" evidence="7">
    <location>
        <begin position="228"/>
        <end position="333"/>
    </location>
</feature>
<evidence type="ECO:0000256" key="2">
    <source>
        <dbReference type="ARBA" id="ARBA00023130"/>
    </source>
</evidence>
<dbReference type="InterPro" id="IPR036179">
    <property type="entry name" value="Ig-like_dom_sf"/>
</dbReference>
<dbReference type="EMBL" id="JAYMGO010000002">
    <property type="protein sequence ID" value="KAL1280601.1"/>
    <property type="molecule type" value="Genomic_DNA"/>
</dbReference>
<evidence type="ECO:0000313" key="9">
    <source>
        <dbReference type="Proteomes" id="UP001558613"/>
    </source>
</evidence>
<reference evidence="8 9" key="1">
    <citation type="submission" date="2023-09" db="EMBL/GenBank/DDBJ databases">
        <authorList>
            <person name="Wang M."/>
        </authorList>
    </citation>
    <scope>NUCLEOTIDE SEQUENCE [LARGE SCALE GENOMIC DNA]</scope>
    <source>
        <strain evidence="8">GT-2023</strain>
        <tissue evidence="8">Liver</tissue>
    </source>
</reference>
<evidence type="ECO:0000256" key="4">
    <source>
        <dbReference type="ARBA" id="ARBA00023319"/>
    </source>
</evidence>
<keyword evidence="3" id="KW-0675">Receptor</keyword>
<evidence type="ECO:0000259" key="7">
    <source>
        <dbReference type="PROSITE" id="PS50835"/>
    </source>
</evidence>
<name>A0ABR3NUA4_9TELE</name>
<dbReference type="SUPFAM" id="SSF48726">
    <property type="entry name" value="Immunoglobulin"/>
    <property type="match status" value="2"/>
</dbReference>
<feature type="chain" id="PRO_5045085283" description="Ig-like domain-containing protein" evidence="6">
    <location>
        <begin position="21"/>
        <end position="337"/>
    </location>
</feature>
<dbReference type="InterPro" id="IPR007110">
    <property type="entry name" value="Ig-like_dom"/>
</dbReference>
<dbReference type="InterPro" id="IPR003599">
    <property type="entry name" value="Ig_sub"/>
</dbReference>
<keyword evidence="5" id="KW-1279">T cell receptor</keyword>
<comment type="caution">
    <text evidence="8">The sequence shown here is derived from an EMBL/GenBank/DDBJ whole genome shotgun (WGS) entry which is preliminary data.</text>
</comment>
<evidence type="ECO:0000256" key="3">
    <source>
        <dbReference type="ARBA" id="ARBA00023170"/>
    </source>
</evidence>
<evidence type="ECO:0000313" key="8">
    <source>
        <dbReference type="EMBL" id="KAL1280601.1"/>
    </source>
</evidence>
<keyword evidence="9" id="KW-1185">Reference proteome</keyword>
<dbReference type="SMART" id="SM00406">
    <property type="entry name" value="IGv"/>
    <property type="match status" value="2"/>
</dbReference>